<evidence type="ECO:0000313" key="4">
    <source>
        <dbReference type="Proteomes" id="UP001326715"/>
    </source>
</evidence>
<dbReference type="Proteomes" id="UP001326715">
    <property type="component" value="Chromosome"/>
</dbReference>
<dbReference type="STRING" id="1004.SAMN05661012_04076"/>
<reference evidence="2 4" key="2">
    <citation type="submission" date="2023-11" db="EMBL/GenBank/DDBJ databases">
        <title>MicrobeMod: A computational toolkit for identifying prokaryotic methylation and restriction-modification with nanopore sequencing.</title>
        <authorList>
            <person name="Crits-Christoph A."/>
            <person name="Kang S.C."/>
            <person name="Lee H."/>
            <person name="Ostrov N."/>
        </authorList>
    </citation>
    <scope>NUCLEOTIDE SEQUENCE [LARGE SCALE GENOMIC DNA]</scope>
    <source>
        <strain evidence="2 4">ATCC 23090</strain>
    </source>
</reference>
<gene>
    <name evidence="1" type="ORF">SAMN05661012_04076</name>
    <name evidence="2" type="ORF">SR876_10200</name>
</gene>
<protein>
    <submittedName>
        <fullName evidence="2">ATP-binding protein</fullName>
    </submittedName>
    <submittedName>
        <fullName evidence="1">Predicted kinase</fullName>
    </submittedName>
</protein>
<dbReference type="RefSeq" id="WP_072363075.1">
    <property type="nucleotide sequence ID" value="NZ_CBHWAX010000009.1"/>
</dbReference>
<keyword evidence="2" id="KW-0547">Nucleotide-binding</keyword>
<dbReference type="EMBL" id="FPIZ01000013">
    <property type="protein sequence ID" value="SFW73941.1"/>
    <property type="molecule type" value="Genomic_DNA"/>
</dbReference>
<organism evidence="1 3">
    <name type="scientific">Chitinophaga sancti</name>
    <dbReference type="NCBI Taxonomy" id="1004"/>
    <lineage>
        <taxon>Bacteria</taxon>
        <taxon>Pseudomonadati</taxon>
        <taxon>Bacteroidota</taxon>
        <taxon>Chitinophagia</taxon>
        <taxon>Chitinophagales</taxon>
        <taxon>Chitinophagaceae</taxon>
        <taxon>Chitinophaga</taxon>
    </lineage>
</organism>
<evidence type="ECO:0000313" key="1">
    <source>
        <dbReference type="EMBL" id="SFW73941.1"/>
    </source>
</evidence>
<accession>A0A1K1RQ40</accession>
<dbReference type="Proteomes" id="UP000183788">
    <property type="component" value="Unassembled WGS sequence"/>
</dbReference>
<dbReference type="PANTHER" id="PTHR12083:SF9">
    <property type="entry name" value="BIFUNCTIONAL POLYNUCLEOTIDE PHOSPHATASE_KINASE"/>
    <property type="match status" value="1"/>
</dbReference>
<evidence type="ECO:0000313" key="3">
    <source>
        <dbReference type="Proteomes" id="UP000183788"/>
    </source>
</evidence>
<dbReference type="GO" id="GO:0003690">
    <property type="term" value="F:double-stranded DNA binding"/>
    <property type="evidence" value="ECO:0007669"/>
    <property type="project" value="TreeGrafter"/>
</dbReference>
<keyword evidence="1" id="KW-0418">Kinase</keyword>
<dbReference type="AlphaFoldDB" id="A0A1K1RQ40"/>
<reference evidence="1 3" key="1">
    <citation type="submission" date="2016-11" db="EMBL/GenBank/DDBJ databases">
        <authorList>
            <person name="Jaros S."/>
            <person name="Januszkiewicz K."/>
            <person name="Wedrychowicz H."/>
        </authorList>
    </citation>
    <scope>NUCLEOTIDE SEQUENCE [LARGE SCALE GENOMIC DNA]</scope>
    <source>
        <strain evidence="1 3">DSM 784</strain>
    </source>
</reference>
<name>A0A1K1RQ40_9BACT</name>
<evidence type="ECO:0000313" key="2">
    <source>
        <dbReference type="EMBL" id="WQG91876.1"/>
    </source>
</evidence>
<keyword evidence="2" id="KW-0067">ATP-binding</keyword>
<dbReference type="Pfam" id="PF13671">
    <property type="entry name" value="AAA_33"/>
    <property type="match status" value="1"/>
</dbReference>
<keyword evidence="4" id="KW-1185">Reference proteome</keyword>
<keyword evidence="1" id="KW-0808">Transferase</keyword>
<dbReference type="GO" id="GO:0046404">
    <property type="term" value="F:ATP-dependent polydeoxyribonucleotide 5'-hydroxyl-kinase activity"/>
    <property type="evidence" value="ECO:0007669"/>
    <property type="project" value="TreeGrafter"/>
</dbReference>
<dbReference type="GO" id="GO:0005524">
    <property type="term" value="F:ATP binding"/>
    <property type="evidence" value="ECO:0007669"/>
    <property type="project" value="UniProtKB-KW"/>
</dbReference>
<proteinExistence type="predicted"/>
<dbReference type="OrthoDB" id="8564590at2"/>
<dbReference type="EMBL" id="CP140154">
    <property type="protein sequence ID" value="WQG91876.1"/>
    <property type="molecule type" value="Genomic_DNA"/>
</dbReference>
<dbReference type="Gene3D" id="3.40.50.300">
    <property type="entry name" value="P-loop containing nucleotide triphosphate hydrolases"/>
    <property type="match status" value="1"/>
</dbReference>
<dbReference type="SUPFAM" id="SSF52540">
    <property type="entry name" value="P-loop containing nucleoside triphosphate hydrolases"/>
    <property type="match status" value="1"/>
</dbReference>
<dbReference type="GO" id="GO:0046403">
    <property type="term" value="F:polynucleotide 3'-phosphatase activity"/>
    <property type="evidence" value="ECO:0007669"/>
    <property type="project" value="TreeGrafter"/>
</dbReference>
<dbReference type="PANTHER" id="PTHR12083">
    <property type="entry name" value="BIFUNCTIONAL POLYNUCLEOTIDE PHOSPHATASE/KINASE"/>
    <property type="match status" value="1"/>
</dbReference>
<dbReference type="GO" id="GO:0006281">
    <property type="term" value="P:DNA repair"/>
    <property type="evidence" value="ECO:0007669"/>
    <property type="project" value="TreeGrafter"/>
</dbReference>
<sequence>MEAIIFCGIQASGKSTFYKEHFFNSHARISLDLLNTRNREDIFLHACLNTQMPFVVDNTNPTRNERQKYIALAKHRHYTVKCYYFQTGLQDALSRNNTRHGKALIPEFGIKATLRRFETPELIEGFDAIYYVRLENNSYSIQNYSHEI</sequence>
<dbReference type="InterPro" id="IPR027417">
    <property type="entry name" value="P-loop_NTPase"/>
</dbReference>